<proteinExistence type="predicted"/>
<sequence length="281" mass="31183">MNHRRTAVMLSAAMLLTGPAYAENTALEGEQQEEEIISENLSRSEHSGDVVGSSNAWSASLSFGFDMNSGNTNSINTNAQLQGTKKIGRDSIKLILEGSYGETEVSETSDDGTMNTIDAVTDQQALAFAMYEKRMGRYIVYPFIQLSHNEITQIEMRLMTGVGGGYYFIENDQTELSAVAGTAFVRKDMTTDETDDYGVFFFALTHKLSLSENSRISEHFEILPRIDDMGDYRLKATASIETDIWENISLKFSVKDEYDVEPAEGVDKNDLSLSTSLVFTL</sequence>
<reference evidence="2" key="1">
    <citation type="journal article" date="2024" name="Syst. Appl. Microbiol.">
        <title>First single-strain enrichments of Electrothrix cable bacteria, description of E. aestuarii sp. nov. and E. rattekaaiensis sp. nov., and proposal of a cable bacteria taxonomy following the rules of the SeqCode.</title>
        <authorList>
            <person name="Plum-Jensen L.E."/>
            <person name="Schramm A."/>
            <person name="Marshall I.P.G."/>
        </authorList>
    </citation>
    <scope>NUCLEOTIDE SEQUENCE</scope>
    <source>
        <strain evidence="2">Rat1</strain>
    </source>
</reference>
<keyword evidence="1" id="KW-0732">Signal</keyword>
<reference evidence="2" key="2">
    <citation type="submission" date="2024-06" db="EMBL/GenBank/DDBJ databases">
        <authorList>
            <person name="Plum-Jensen L.E."/>
            <person name="Schramm A."/>
            <person name="Marshall I.P.G."/>
        </authorList>
    </citation>
    <scope>NUCLEOTIDE SEQUENCE</scope>
    <source>
        <strain evidence="2">Rat1</strain>
    </source>
</reference>
<dbReference type="AlphaFoldDB" id="A0AAU8LY58"/>
<gene>
    <name evidence="2" type="ORF">Q3M24_04975</name>
</gene>
<organism evidence="2">
    <name type="scientific">Candidatus Electrothrix aestuarii</name>
    <dbReference type="NCBI Taxonomy" id="3062594"/>
    <lineage>
        <taxon>Bacteria</taxon>
        <taxon>Pseudomonadati</taxon>
        <taxon>Thermodesulfobacteriota</taxon>
        <taxon>Desulfobulbia</taxon>
        <taxon>Desulfobulbales</taxon>
        <taxon>Desulfobulbaceae</taxon>
        <taxon>Candidatus Electrothrix</taxon>
    </lineage>
</organism>
<feature type="signal peptide" evidence="1">
    <location>
        <begin position="1"/>
        <end position="22"/>
    </location>
</feature>
<evidence type="ECO:0000256" key="1">
    <source>
        <dbReference type="SAM" id="SignalP"/>
    </source>
</evidence>
<evidence type="ECO:0000313" key="2">
    <source>
        <dbReference type="EMBL" id="XCN74112.1"/>
    </source>
</evidence>
<protein>
    <submittedName>
        <fullName evidence="2">DUF481 domain-containing protein</fullName>
    </submittedName>
</protein>
<dbReference type="InterPro" id="IPR007433">
    <property type="entry name" value="DUF481"/>
</dbReference>
<dbReference type="Pfam" id="PF04338">
    <property type="entry name" value="DUF481"/>
    <property type="match status" value="1"/>
</dbReference>
<name>A0AAU8LY58_9BACT</name>
<dbReference type="EMBL" id="CP159373">
    <property type="protein sequence ID" value="XCN74112.1"/>
    <property type="molecule type" value="Genomic_DNA"/>
</dbReference>
<feature type="chain" id="PRO_5043806756" evidence="1">
    <location>
        <begin position="23"/>
        <end position="281"/>
    </location>
</feature>
<dbReference type="KEGG" id="eaj:Q3M24_04975"/>
<accession>A0AAU8LY58</accession>